<dbReference type="EMBL" id="JASWJB010000145">
    <property type="protein sequence ID" value="KAK2595048.1"/>
    <property type="molecule type" value="Genomic_DNA"/>
</dbReference>
<evidence type="ECO:0000256" key="1">
    <source>
        <dbReference type="SAM" id="MobiDB-lite"/>
    </source>
</evidence>
<dbReference type="AlphaFoldDB" id="A0AAJ0FXK0"/>
<feature type="domain" description="DUF7730" evidence="2">
    <location>
        <begin position="22"/>
        <end position="147"/>
    </location>
</feature>
<keyword evidence="4" id="KW-1185">Reference proteome</keyword>
<dbReference type="InterPro" id="IPR056632">
    <property type="entry name" value="DUF7730"/>
</dbReference>
<sequence length="446" mass="51851">MPQVLTIPPVPWQTPRPKKLTFRHLPYEIRKRIYELALIEPLRWKKTHEPNCPHKPTNKTDIEIPPFLQTNVWLYPSPHRIATDTKCSCAKRKGLSLLQTCRQISLEASPMFWSGNTFCFLSGWEFVIAVGHQLRSEQRKIIRSISLLGDDGKSWQLPRVRYLWRCSSVYLGPFWDLLLECEALEHLEMPQDPLKRTPSDVLQKMASSGTKLRHLTLAQFIPYYGNLYRGRLFLPGLNYGRGGATYVKCSRRVSWEDFKSEESLTELLRDLEYNFRVHVDTAVKIQFLGAELSRLEFWRHTFKLAPDLNEHSSVRQVVLPTGEKTAVEFFGLPISGATRRKVVKHKIALDRRQRDINGLTAAQHEVVQRGKERKKMAREEVELQKQQEYETGLAERRLRRLELRDTHRAAAREQRKDVQSAAKEAAELRSKERKRVQHDAKKGGAS</sequence>
<feature type="compositionally biased region" description="Basic and acidic residues" evidence="1">
    <location>
        <begin position="437"/>
        <end position="446"/>
    </location>
</feature>
<gene>
    <name evidence="3" type="ORF">QQS21_007238</name>
</gene>
<proteinExistence type="predicted"/>
<name>A0AAJ0FXK0_9HYPO</name>
<dbReference type="PANTHER" id="PTHR42085">
    <property type="entry name" value="F-BOX DOMAIN-CONTAINING PROTEIN"/>
    <property type="match status" value="1"/>
</dbReference>
<evidence type="ECO:0000259" key="2">
    <source>
        <dbReference type="Pfam" id="PF24864"/>
    </source>
</evidence>
<organism evidence="3 4">
    <name type="scientific">Conoideocrella luteorostrata</name>
    <dbReference type="NCBI Taxonomy" id="1105319"/>
    <lineage>
        <taxon>Eukaryota</taxon>
        <taxon>Fungi</taxon>
        <taxon>Dikarya</taxon>
        <taxon>Ascomycota</taxon>
        <taxon>Pezizomycotina</taxon>
        <taxon>Sordariomycetes</taxon>
        <taxon>Hypocreomycetidae</taxon>
        <taxon>Hypocreales</taxon>
        <taxon>Clavicipitaceae</taxon>
        <taxon>Conoideocrella</taxon>
    </lineage>
</organism>
<protein>
    <recommendedName>
        <fullName evidence="2">DUF7730 domain-containing protein</fullName>
    </recommendedName>
</protein>
<comment type="caution">
    <text evidence="3">The sequence shown here is derived from an EMBL/GenBank/DDBJ whole genome shotgun (WGS) entry which is preliminary data.</text>
</comment>
<dbReference type="Pfam" id="PF24864">
    <property type="entry name" value="DUF7730"/>
    <property type="match status" value="1"/>
</dbReference>
<accession>A0AAJ0FXK0</accession>
<reference evidence="3" key="1">
    <citation type="submission" date="2023-06" db="EMBL/GenBank/DDBJ databases">
        <title>Conoideocrella luteorostrata (Hypocreales: Clavicipitaceae), a potential biocontrol fungus for elongate hemlock scale in United States Christmas tree production areas.</title>
        <authorList>
            <person name="Barrett H."/>
            <person name="Lovett B."/>
            <person name="Macias A.M."/>
            <person name="Stajich J.E."/>
            <person name="Kasson M.T."/>
        </authorList>
    </citation>
    <scope>NUCLEOTIDE SEQUENCE</scope>
    <source>
        <strain evidence="3">ARSEF 14590</strain>
    </source>
</reference>
<feature type="compositionally biased region" description="Basic and acidic residues" evidence="1">
    <location>
        <begin position="406"/>
        <end position="430"/>
    </location>
</feature>
<evidence type="ECO:0000313" key="3">
    <source>
        <dbReference type="EMBL" id="KAK2595048.1"/>
    </source>
</evidence>
<evidence type="ECO:0000313" key="4">
    <source>
        <dbReference type="Proteomes" id="UP001251528"/>
    </source>
</evidence>
<dbReference type="Proteomes" id="UP001251528">
    <property type="component" value="Unassembled WGS sequence"/>
</dbReference>
<feature type="region of interest" description="Disordered" evidence="1">
    <location>
        <begin position="406"/>
        <end position="446"/>
    </location>
</feature>
<dbReference type="InterPro" id="IPR038883">
    <property type="entry name" value="AN11006-like"/>
</dbReference>
<dbReference type="PANTHER" id="PTHR42085:SF1">
    <property type="entry name" value="F-BOX DOMAIN-CONTAINING PROTEIN"/>
    <property type="match status" value="1"/>
</dbReference>